<feature type="transmembrane region" description="Helical" evidence="1">
    <location>
        <begin position="172"/>
        <end position="190"/>
    </location>
</feature>
<organism evidence="3 4">
    <name type="scientific">Secundilactobacillus silagincola</name>
    <dbReference type="NCBI Taxonomy" id="1714681"/>
    <lineage>
        <taxon>Bacteria</taxon>
        <taxon>Bacillati</taxon>
        <taxon>Bacillota</taxon>
        <taxon>Bacilli</taxon>
        <taxon>Lactobacillales</taxon>
        <taxon>Lactobacillaceae</taxon>
        <taxon>Secundilactobacillus</taxon>
    </lineage>
</organism>
<evidence type="ECO:0000256" key="1">
    <source>
        <dbReference type="SAM" id="Phobius"/>
    </source>
</evidence>
<protein>
    <submittedName>
        <fullName evidence="3">Membrane protein</fullName>
    </submittedName>
</protein>
<gene>
    <name evidence="3" type="ORF">IWT5_01047</name>
</gene>
<dbReference type="InterPro" id="IPR036938">
    <property type="entry name" value="PAP2/HPO_sf"/>
</dbReference>
<dbReference type="Gene3D" id="1.20.144.10">
    <property type="entry name" value="Phosphatidic acid phosphatase type 2/haloperoxidase"/>
    <property type="match status" value="1"/>
</dbReference>
<dbReference type="Proteomes" id="UP000223370">
    <property type="component" value="Unassembled WGS sequence"/>
</dbReference>
<sequence length="199" mass="22477">MLTWLSFLILAMGVHFHASWIGDFDAWGQQLAIGVRQPSRTIFFKWFALLGTPSANTIICLLISLILWLRRHRFEAGWVLTAQVGINALMAIFKMIMQRPRPLGKLVAQAGYSFPSGHTTSTATMVLVILLIVIPLCHSASVRFLLGLISLFWLAMMGFDRIYLFVHYPSDVLAGLCLSLGWWSVLRLSFSHVLSKQRE</sequence>
<feature type="transmembrane region" description="Helical" evidence="1">
    <location>
        <begin position="144"/>
        <end position="166"/>
    </location>
</feature>
<evidence type="ECO:0000313" key="4">
    <source>
        <dbReference type="Proteomes" id="UP000223370"/>
    </source>
</evidence>
<feature type="transmembrane region" description="Helical" evidence="1">
    <location>
        <begin position="117"/>
        <end position="137"/>
    </location>
</feature>
<dbReference type="CDD" id="cd03392">
    <property type="entry name" value="PAP2_like_2"/>
    <property type="match status" value="1"/>
</dbReference>
<accession>A0A1Z5J1W2</accession>
<dbReference type="SUPFAM" id="SSF48317">
    <property type="entry name" value="Acid phosphatase/Vanadium-dependent haloperoxidase"/>
    <property type="match status" value="1"/>
</dbReference>
<dbReference type="PANTHER" id="PTHR14969:SF13">
    <property type="entry name" value="AT30094P"/>
    <property type="match status" value="1"/>
</dbReference>
<evidence type="ECO:0000259" key="2">
    <source>
        <dbReference type="SMART" id="SM00014"/>
    </source>
</evidence>
<dbReference type="SMART" id="SM00014">
    <property type="entry name" value="acidPPc"/>
    <property type="match status" value="1"/>
</dbReference>
<evidence type="ECO:0000313" key="3">
    <source>
        <dbReference type="EMBL" id="GAX07896.1"/>
    </source>
</evidence>
<keyword evidence="1" id="KW-1133">Transmembrane helix</keyword>
<dbReference type="EMBL" id="BCMJ01000003">
    <property type="protein sequence ID" value="GAX07896.1"/>
    <property type="molecule type" value="Genomic_DNA"/>
</dbReference>
<dbReference type="Pfam" id="PF01569">
    <property type="entry name" value="PAP2"/>
    <property type="match status" value="1"/>
</dbReference>
<feature type="transmembrane region" description="Helical" evidence="1">
    <location>
        <begin position="76"/>
        <end position="97"/>
    </location>
</feature>
<comment type="caution">
    <text evidence="3">The sequence shown here is derived from an EMBL/GenBank/DDBJ whole genome shotgun (WGS) entry which is preliminary data.</text>
</comment>
<feature type="domain" description="Phosphatidic acid phosphatase type 2/haloperoxidase" evidence="2">
    <location>
        <begin position="76"/>
        <end position="187"/>
    </location>
</feature>
<reference evidence="3 4" key="1">
    <citation type="submission" date="2015-11" db="EMBL/GenBank/DDBJ databases">
        <title>Draft genome sequences of new species of the genus Lactobacillus isolated from orchardgrass silage.</title>
        <authorList>
            <person name="Tohno M."/>
            <person name="Tanizawa Y."/>
            <person name="Arita M."/>
        </authorList>
    </citation>
    <scope>NUCLEOTIDE SEQUENCE [LARGE SCALE GENOMIC DNA]</scope>
    <source>
        <strain evidence="3 4">IWT5</strain>
    </source>
</reference>
<keyword evidence="1" id="KW-0472">Membrane</keyword>
<feature type="transmembrane region" description="Helical" evidence="1">
    <location>
        <begin position="42"/>
        <end position="69"/>
    </location>
</feature>
<dbReference type="InterPro" id="IPR000326">
    <property type="entry name" value="PAP2/HPO"/>
</dbReference>
<keyword evidence="1" id="KW-0812">Transmembrane</keyword>
<name>A0A1Z5J1W2_9LACO</name>
<keyword evidence="4" id="KW-1185">Reference proteome</keyword>
<proteinExistence type="predicted"/>
<dbReference type="AlphaFoldDB" id="A0A1Z5J1W2"/>
<dbReference type="PANTHER" id="PTHR14969">
    <property type="entry name" value="SPHINGOSINE-1-PHOSPHATE PHOSPHOHYDROLASE"/>
    <property type="match status" value="1"/>
</dbReference>